<reference evidence="2" key="1">
    <citation type="submission" date="2020-11" db="EMBL/GenBank/DDBJ databases">
        <title>Genome seq and assembly of Planobacterium sp.</title>
        <authorList>
            <person name="Chhetri G."/>
        </authorList>
    </citation>
    <scope>NUCLEOTIDE SEQUENCE</scope>
    <source>
        <strain evidence="2">GCR5</strain>
    </source>
</reference>
<comment type="caution">
    <text evidence="2">The sequence shown here is derived from an EMBL/GenBank/DDBJ whole genome shotgun (WGS) entry which is preliminary data.</text>
</comment>
<name>A0A930YVV7_9FLAO</name>
<dbReference type="Proteomes" id="UP000694480">
    <property type="component" value="Unassembled WGS sequence"/>
</dbReference>
<dbReference type="AlphaFoldDB" id="A0A930YVV7"/>
<evidence type="ECO:0000259" key="1">
    <source>
        <dbReference type="SMART" id="SM01235"/>
    </source>
</evidence>
<gene>
    <name evidence="2" type="ORF">IC612_05620</name>
</gene>
<protein>
    <submittedName>
        <fullName evidence="2">Heme-binding domain-containing protein</fullName>
    </submittedName>
</protein>
<keyword evidence="3" id="KW-1185">Reference proteome</keyword>
<sequence>MKYILVVLLAVFLLLQFFPIDTTNPVSSEGMDFIQTKNTPESTAVLIKAACYDCHSNQTRYPWYTRIQPIGWWMKDHIREGRVELNFSVFSTYSPERQAHKLSESVEKIDSGEMPLESYLLTHPEAKLTPEQKQELTTYFKKMESDIRYSHNLPLNAKP</sequence>
<proteinExistence type="predicted"/>
<organism evidence="2 3">
    <name type="scientific">Planobacterium oryzisoli</name>
    <dbReference type="NCBI Taxonomy" id="2771435"/>
    <lineage>
        <taxon>Bacteria</taxon>
        <taxon>Pseudomonadati</taxon>
        <taxon>Bacteroidota</taxon>
        <taxon>Flavobacteriia</taxon>
        <taxon>Flavobacteriales</taxon>
        <taxon>Weeksellaceae</taxon>
        <taxon>Chryseobacterium group</taxon>
        <taxon>Chryseobacterium</taxon>
    </lineage>
</organism>
<dbReference type="SMART" id="SM01235">
    <property type="entry name" value="Haem_bd"/>
    <property type="match status" value="1"/>
</dbReference>
<dbReference type="RefSeq" id="WP_194739203.1">
    <property type="nucleotide sequence ID" value="NZ_JADKYY010000005.1"/>
</dbReference>
<evidence type="ECO:0000313" key="3">
    <source>
        <dbReference type="Proteomes" id="UP000694480"/>
    </source>
</evidence>
<dbReference type="InterPro" id="IPR025992">
    <property type="entry name" value="Haem-bd"/>
</dbReference>
<dbReference type="Pfam" id="PF14376">
    <property type="entry name" value="Haem_bd"/>
    <property type="match status" value="1"/>
</dbReference>
<feature type="domain" description="Haem-binding" evidence="1">
    <location>
        <begin position="9"/>
        <end position="144"/>
    </location>
</feature>
<dbReference type="EMBL" id="JADKYY010000005">
    <property type="protein sequence ID" value="MBF5027273.1"/>
    <property type="molecule type" value="Genomic_DNA"/>
</dbReference>
<evidence type="ECO:0000313" key="2">
    <source>
        <dbReference type="EMBL" id="MBF5027273.1"/>
    </source>
</evidence>
<accession>A0A930YVV7</accession>